<dbReference type="Gene3D" id="6.10.140.1040">
    <property type="match status" value="1"/>
</dbReference>
<dbReference type="Pfam" id="PF04774">
    <property type="entry name" value="HABP4_PAI-RBP1"/>
    <property type="match status" value="1"/>
</dbReference>
<proteinExistence type="predicted"/>
<keyword evidence="2" id="KW-0963">Cytoplasm</keyword>
<evidence type="ECO:0000256" key="3">
    <source>
        <dbReference type="SAM" id="MobiDB-lite"/>
    </source>
</evidence>
<feature type="compositionally biased region" description="Basic and acidic residues" evidence="3">
    <location>
        <begin position="119"/>
        <end position="128"/>
    </location>
</feature>
<name>A0ABD2TXB2_9SOLN</name>
<dbReference type="InterPro" id="IPR039764">
    <property type="entry name" value="HABP4/SERBP1-like"/>
</dbReference>
<feature type="compositionally biased region" description="Low complexity" evidence="3">
    <location>
        <begin position="99"/>
        <end position="110"/>
    </location>
</feature>
<organism evidence="5 6">
    <name type="scientific">Solanum stoloniferum</name>
    <dbReference type="NCBI Taxonomy" id="62892"/>
    <lineage>
        <taxon>Eukaryota</taxon>
        <taxon>Viridiplantae</taxon>
        <taxon>Streptophyta</taxon>
        <taxon>Embryophyta</taxon>
        <taxon>Tracheophyta</taxon>
        <taxon>Spermatophyta</taxon>
        <taxon>Magnoliopsida</taxon>
        <taxon>eudicotyledons</taxon>
        <taxon>Gunneridae</taxon>
        <taxon>Pentapetalae</taxon>
        <taxon>asterids</taxon>
        <taxon>lamiids</taxon>
        <taxon>Solanales</taxon>
        <taxon>Solanaceae</taxon>
        <taxon>Solanoideae</taxon>
        <taxon>Solaneae</taxon>
        <taxon>Solanum</taxon>
    </lineage>
</organism>
<dbReference type="SMART" id="SM01233">
    <property type="entry name" value="HABP4_PAI-RBP1"/>
    <property type="match status" value="1"/>
</dbReference>
<comment type="subcellular location">
    <subcellularLocation>
        <location evidence="1">Cytoplasm</location>
    </subcellularLocation>
</comment>
<sequence length="343" mass="36751">MATVNPFDLLDDDAEDPSLLIAAQQLKHVAPVASAPAKKAQAQPTKPAAKLPSKPVPPSQAVREARTDGQRGGGRGGPRGGARGRGRGRGFNQEFTDDGNAFGSNNGFSGRYSAPEDGESGKVSERRGGYGGSRGGFHGGRRGGFNNGDAAEGEGERPRRVFDRRSGTGRGVTEESVNDGEKIVDAEKQSGQEDAGDTNKDSSSAEPEEKEPEEKEMTLEEYEKVMEEKRKALVALKQEERKVNLDKELQSMQLLSNKKNDDEIFIKLGAEKDKKKEAVEKTKKTKSINEFLKPAEGESYYRPGGRGRGRGRGRGNGGGYGGINSVSAPSIEDVGQFPSLAVK</sequence>
<dbReference type="GO" id="GO:0003676">
    <property type="term" value="F:nucleic acid binding"/>
    <property type="evidence" value="ECO:0007669"/>
    <property type="project" value="UniProtKB-ARBA"/>
</dbReference>
<dbReference type="InterPro" id="IPR006861">
    <property type="entry name" value="HABP4_PAIRBP1-bd"/>
</dbReference>
<keyword evidence="6" id="KW-1185">Reference proteome</keyword>
<feature type="compositionally biased region" description="Gly residues" evidence="3">
    <location>
        <begin position="70"/>
        <end position="81"/>
    </location>
</feature>
<accession>A0ABD2TXB2</accession>
<dbReference type="EMBL" id="JBJKTR010000008">
    <property type="protein sequence ID" value="KAL3360327.1"/>
    <property type="molecule type" value="Genomic_DNA"/>
</dbReference>
<comment type="caution">
    <text evidence="5">The sequence shown here is derived from an EMBL/GenBank/DDBJ whole genome shotgun (WGS) entry which is preliminary data.</text>
</comment>
<evidence type="ECO:0000256" key="1">
    <source>
        <dbReference type="ARBA" id="ARBA00004496"/>
    </source>
</evidence>
<evidence type="ECO:0000313" key="6">
    <source>
        <dbReference type="Proteomes" id="UP001627284"/>
    </source>
</evidence>
<feature type="compositionally biased region" description="Basic and acidic residues" evidence="3">
    <location>
        <begin position="179"/>
        <end position="191"/>
    </location>
</feature>
<evidence type="ECO:0000313" key="5">
    <source>
        <dbReference type="EMBL" id="KAL3360327.1"/>
    </source>
</evidence>
<feature type="compositionally biased region" description="Gly residues" evidence="3">
    <location>
        <begin position="129"/>
        <end position="146"/>
    </location>
</feature>
<dbReference type="PANTHER" id="PTHR12299:SF57">
    <property type="entry name" value="PLASMINOGEN ACTIVATOR INHIBITOR 1 RNA-BINDING PROTEIN-LIKE ISOFORM X1"/>
    <property type="match status" value="1"/>
</dbReference>
<feature type="compositionally biased region" description="Low complexity" evidence="3">
    <location>
        <begin position="29"/>
        <end position="50"/>
    </location>
</feature>
<feature type="region of interest" description="Disordered" evidence="3">
    <location>
        <begin position="29"/>
        <end position="219"/>
    </location>
</feature>
<feature type="domain" description="Hyaluronan/mRNA-binding protein" evidence="4">
    <location>
        <begin position="158"/>
        <end position="244"/>
    </location>
</feature>
<gene>
    <name evidence="5" type="ORF">AABB24_013655</name>
</gene>
<evidence type="ECO:0000259" key="4">
    <source>
        <dbReference type="SMART" id="SM01233"/>
    </source>
</evidence>
<dbReference type="InterPro" id="IPR019084">
    <property type="entry name" value="STM1-like_N"/>
</dbReference>
<dbReference type="PANTHER" id="PTHR12299">
    <property type="entry name" value="HYALURONIC ACID-BINDING PROTEIN 4"/>
    <property type="match status" value="1"/>
</dbReference>
<dbReference type="GO" id="GO:0005737">
    <property type="term" value="C:cytoplasm"/>
    <property type="evidence" value="ECO:0007669"/>
    <property type="project" value="UniProtKB-SubCell"/>
</dbReference>
<feature type="compositionally biased region" description="Basic and acidic residues" evidence="3">
    <location>
        <begin position="154"/>
        <end position="166"/>
    </location>
</feature>
<dbReference type="Pfam" id="PF09598">
    <property type="entry name" value="Stm1_N"/>
    <property type="match status" value="1"/>
</dbReference>
<protein>
    <recommendedName>
        <fullName evidence="4">Hyaluronan/mRNA-binding protein domain-containing protein</fullName>
    </recommendedName>
</protein>
<reference evidence="5 6" key="1">
    <citation type="submission" date="2024-05" db="EMBL/GenBank/DDBJ databases">
        <title>De novo assembly of an allotetraploid wild potato.</title>
        <authorList>
            <person name="Hosaka A.J."/>
        </authorList>
    </citation>
    <scope>NUCLEOTIDE SEQUENCE [LARGE SCALE GENOMIC DNA]</scope>
    <source>
        <tissue evidence="5">Young leaves</tissue>
    </source>
</reference>
<dbReference type="AlphaFoldDB" id="A0ABD2TXB2"/>
<feature type="region of interest" description="Disordered" evidence="3">
    <location>
        <begin position="296"/>
        <end position="330"/>
    </location>
</feature>
<dbReference type="Proteomes" id="UP001627284">
    <property type="component" value="Unassembled WGS sequence"/>
</dbReference>
<evidence type="ECO:0000256" key="2">
    <source>
        <dbReference type="ARBA" id="ARBA00022490"/>
    </source>
</evidence>